<proteinExistence type="predicted"/>
<dbReference type="WBParaSite" id="jg10001">
    <property type="protein sequence ID" value="jg10001"/>
    <property type="gene ID" value="jg10001"/>
</dbReference>
<evidence type="ECO:0000313" key="2">
    <source>
        <dbReference type="WBParaSite" id="jg10001"/>
    </source>
</evidence>
<dbReference type="AlphaFoldDB" id="A0A915CKR0"/>
<keyword evidence="1" id="KW-1185">Reference proteome</keyword>
<evidence type="ECO:0000313" key="1">
    <source>
        <dbReference type="Proteomes" id="UP000887574"/>
    </source>
</evidence>
<sequence>MLVVERTKCLFRTKLAAISVTHFTWTISLDEAAESTSLDVLQVNIDGSDLVVTMIRKESKEELTFRKKVLDDGEFFQETPFKRTRAIGENKVEISGFKYTKELFACRYSPLDNP</sequence>
<protein>
    <submittedName>
        <fullName evidence="2">Uncharacterized protein</fullName>
    </submittedName>
</protein>
<reference evidence="2" key="1">
    <citation type="submission" date="2022-11" db="UniProtKB">
        <authorList>
            <consortium name="WormBaseParasite"/>
        </authorList>
    </citation>
    <scope>IDENTIFICATION</scope>
</reference>
<name>A0A915CKR0_9BILA</name>
<accession>A0A915CKR0</accession>
<organism evidence="1 2">
    <name type="scientific">Ditylenchus dipsaci</name>
    <dbReference type="NCBI Taxonomy" id="166011"/>
    <lineage>
        <taxon>Eukaryota</taxon>
        <taxon>Metazoa</taxon>
        <taxon>Ecdysozoa</taxon>
        <taxon>Nematoda</taxon>
        <taxon>Chromadorea</taxon>
        <taxon>Rhabditida</taxon>
        <taxon>Tylenchina</taxon>
        <taxon>Tylenchomorpha</taxon>
        <taxon>Sphaerularioidea</taxon>
        <taxon>Anguinidae</taxon>
        <taxon>Anguininae</taxon>
        <taxon>Ditylenchus</taxon>
    </lineage>
</organism>
<dbReference type="Proteomes" id="UP000887574">
    <property type="component" value="Unplaced"/>
</dbReference>